<dbReference type="GO" id="GO:0005829">
    <property type="term" value="C:cytosol"/>
    <property type="evidence" value="ECO:0007669"/>
    <property type="project" value="TreeGrafter"/>
</dbReference>
<proteinExistence type="inferred from homology"/>
<protein>
    <submittedName>
        <fullName evidence="6">Type II toxin-antitoxin system HipA family toxin</fullName>
    </submittedName>
</protein>
<sequence length="409" mass="45843">MKRPTDVQVAEVWREATQVGAITRTPNGSVFEYNDVFFEQHKTQVGGVATHLPYSQRQAETLGYNLHPYFAGLLPEGLRLQALVQRVKTSEDDMLSLLIASGIDTVGNLSVRPSGETFESDSLPEAPLKAEEVLFTELFEQSLSQTGEMHEPVIAGVQEKVSASTISFPLKPAGRFAYILKLNPPKKPRLIENEDFFMRMAKSCGLVTATTHLIRDRAGNPGLSVERFDRRWSKDEKRLLRIAQEDACQFLNRYPADKYRIHCSEIAKGLQDTCLAPIPEMARFLRLVAFSYLIANGDLHAKNVSVLADGPAGGFRLSPAYDVLTTLPYGDRRMALKFEGRDDNLKRSHFIEFGKRFGVKEVAVTKMLDELVESAKPWLGRLDEIGFGSQKTEHLSRTLEKRRNELAAG</sequence>
<dbReference type="Pfam" id="PF13657">
    <property type="entry name" value="Couple_hipA"/>
    <property type="match status" value="1"/>
</dbReference>
<dbReference type="PANTHER" id="PTHR37419:SF1">
    <property type="entry name" value="SERINE_THREONINE-PROTEIN KINASE TOXIN HIPA"/>
    <property type="match status" value="1"/>
</dbReference>
<dbReference type="NCBIfam" id="TIGR03071">
    <property type="entry name" value="couple_hipA"/>
    <property type="match status" value="1"/>
</dbReference>
<dbReference type="InterPro" id="IPR052028">
    <property type="entry name" value="HipA_Ser/Thr_kinase"/>
</dbReference>
<keyword evidence="7" id="KW-1185">Reference proteome</keyword>
<dbReference type="RefSeq" id="WP_120646480.1">
    <property type="nucleotide sequence ID" value="NZ_RAWB01000382.1"/>
</dbReference>
<comment type="similarity">
    <text evidence="1">Belongs to the HipA Ser/Thr kinase family.</text>
</comment>
<comment type="caution">
    <text evidence="6">The sequence shown here is derived from an EMBL/GenBank/DDBJ whole genome shotgun (WGS) entry which is preliminary data.</text>
</comment>
<evidence type="ECO:0000256" key="2">
    <source>
        <dbReference type="ARBA" id="ARBA00022679"/>
    </source>
</evidence>
<dbReference type="Gene3D" id="1.10.1070.20">
    <property type="match status" value="1"/>
</dbReference>
<gene>
    <name evidence="6" type="ORF">D7V93_29035</name>
</gene>
<name>A0A3A8P587_9BACT</name>
<feature type="domain" description="HipA-like C-terminal" evidence="4">
    <location>
        <begin position="154"/>
        <end position="376"/>
    </location>
</feature>
<evidence type="ECO:0000256" key="1">
    <source>
        <dbReference type="ARBA" id="ARBA00010164"/>
    </source>
</evidence>
<feature type="domain" description="HipA N-terminal subdomain 1" evidence="5">
    <location>
        <begin position="11"/>
        <end position="111"/>
    </location>
</feature>
<organism evidence="6 7">
    <name type="scientific">Corallococcus llansteffanensis</name>
    <dbReference type="NCBI Taxonomy" id="2316731"/>
    <lineage>
        <taxon>Bacteria</taxon>
        <taxon>Pseudomonadati</taxon>
        <taxon>Myxococcota</taxon>
        <taxon>Myxococcia</taxon>
        <taxon>Myxococcales</taxon>
        <taxon>Cystobacterineae</taxon>
        <taxon>Myxococcaceae</taxon>
        <taxon>Corallococcus</taxon>
    </lineage>
</organism>
<evidence type="ECO:0000313" key="7">
    <source>
        <dbReference type="Proteomes" id="UP000272888"/>
    </source>
</evidence>
<keyword evidence="3" id="KW-0418">Kinase</keyword>
<evidence type="ECO:0000256" key="3">
    <source>
        <dbReference type="ARBA" id="ARBA00022777"/>
    </source>
</evidence>
<dbReference type="EMBL" id="RAWB01000382">
    <property type="protein sequence ID" value="RKH51637.1"/>
    <property type="molecule type" value="Genomic_DNA"/>
</dbReference>
<dbReference type="GO" id="GO:0004674">
    <property type="term" value="F:protein serine/threonine kinase activity"/>
    <property type="evidence" value="ECO:0007669"/>
    <property type="project" value="TreeGrafter"/>
</dbReference>
<evidence type="ECO:0000313" key="6">
    <source>
        <dbReference type="EMBL" id="RKH51637.1"/>
    </source>
</evidence>
<dbReference type="Pfam" id="PF07804">
    <property type="entry name" value="HipA_C"/>
    <property type="match status" value="1"/>
</dbReference>
<dbReference type="InterPro" id="IPR012893">
    <property type="entry name" value="HipA-like_C"/>
</dbReference>
<dbReference type="InterPro" id="IPR017508">
    <property type="entry name" value="HipA_N1"/>
</dbReference>
<dbReference type="Proteomes" id="UP000272888">
    <property type="component" value="Unassembled WGS sequence"/>
</dbReference>
<dbReference type="PANTHER" id="PTHR37419">
    <property type="entry name" value="SERINE/THREONINE-PROTEIN KINASE TOXIN HIPA"/>
    <property type="match status" value="1"/>
</dbReference>
<evidence type="ECO:0000259" key="4">
    <source>
        <dbReference type="Pfam" id="PF07804"/>
    </source>
</evidence>
<dbReference type="AlphaFoldDB" id="A0A3A8P587"/>
<reference evidence="7" key="1">
    <citation type="submission" date="2018-09" db="EMBL/GenBank/DDBJ databases">
        <authorList>
            <person name="Livingstone P.G."/>
            <person name="Whitworth D.E."/>
        </authorList>
    </citation>
    <scope>NUCLEOTIDE SEQUENCE [LARGE SCALE GENOMIC DNA]</scope>
    <source>
        <strain evidence="7">CA051B</strain>
    </source>
</reference>
<evidence type="ECO:0000259" key="5">
    <source>
        <dbReference type="Pfam" id="PF13657"/>
    </source>
</evidence>
<keyword evidence="2" id="KW-0808">Transferase</keyword>
<accession>A0A3A8P587</accession>